<feature type="compositionally biased region" description="Basic and acidic residues" evidence="2">
    <location>
        <begin position="45"/>
        <end position="59"/>
    </location>
</feature>
<evidence type="ECO:0000313" key="3">
    <source>
        <dbReference type="EMBL" id="ETS84463.1"/>
    </source>
</evidence>
<keyword evidence="4" id="KW-1185">Reference proteome</keyword>
<feature type="coiled-coil region" evidence="1">
    <location>
        <begin position="215"/>
        <end position="244"/>
    </location>
</feature>
<dbReference type="AlphaFoldDB" id="W3XED5"/>
<sequence length="259" mass="28814">MAGKLTVKIPPSPFVRVSSSQDEEQQRPVMRSLRPKPQSSQPCRRLRDPTDYESDRSEYSESEDEDPYCSRRGELPRNMKKKKSKGVDGRRGSAADGEAEEKHSMRPSPGEYEALLESENNPYSEDTKLPMTTPAGLGGKFSHTKPKSSYSISSSSSSSSLNSQASVESSAPKSKNRWAGFWGGRSPSPESESSKTGQKIVEVQVEVARPKWDSTEETLLKLRREEEAAERAIEEEKLKALERLKSLGITDSGVRCIDR</sequence>
<protein>
    <submittedName>
        <fullName evidence="3">Uncharacterized protein</fullName>
    </submittedName>
</protein>
<organism evidence="3 4">
    <name type="scientific">Pestalotiopsis fici (strain W106-1 / CGMCC3.15140)</name>
    <dbReference type="NCBI Taxonomy" id="1229662"/>
    <lineage>
        <taxon>Eukaryota</taxon>
        <taxon>Fungi</taxon>
        <taxon>Dikarya</taxon>
        <taxon>Ascomycota</taxon>
        <taxon>Pezizomycotina</taxon>
        <taxon>Sordariomycetes</taxon>
        <taxon>Xylariomycetidae</taxon>
        <taxon>Amphisphaeriales</taxon>
        <taxon>Sporocadaceae</taxon>
        <taxon>Pestalotiopsis</taxon>
    </lineage>
</organism>
<evidence type="ECO:0000256" key="1">
    <source>
        <dbReference type="SAM" id="Coils"/>
    </source>
</evidence>
<feature type="compositionally biased region" description="Basic and acidic residues" evidence="2">
    <location>
        <begin position="68"/>
        <end position="77"/>
    </location>
</feature>
<gene>
    <name evidence="3" type="ORF">PFICI_02488</name>
</gene>
<dbReference type="InParanoid" id="W3XED5"/>
<dbReference type="EMBL" id="KI912110">
    <property type="protein sequence ID" value="ETS84463.1"/>
    <property type="molecule type" value="Genomic_DNA"/>
</dbReference>
<dbReference type="Proteomes" id="UP000030651">
    <property type="component" value="Unassembled WGS sequence"/>
</dbReference>
<dbReference type="GeneID" id="19267501"/>
<evidence type="ECO:0000313" key="4">
    <source>
        <dbReference type="Proteomes" id="UP000030651"/>
    </source>
</evidence>
<dbReference type="KEGG" id="pfy:PFICI_02488"/>
<feature type="compositionally biased region" description="Low complexity" evidence="2">
    <location>
        <begin position="148"/>
        <end position="170"/>
    </location>
</feature>
<keyword evidence="1" id="KW-0175">Coiled coil</keyword>
<dbReference type="HOGENOM" id="CLU_1074037_0_0_1"/>
<dbReference type="RefSeq" id="XP_007829260.1">
    <property type="nucleotide sequence ID" value="XM_007831069.1"/>
</dbReference>
<reference evidence="4" key="1">
    <citation type="journal article" date="2015" name="BMC Genomics">
        <title>Genomic and transcriptomic analysis of the endophytic fungus Pestalotiopsis fici reveals its lifestyle and high potential for synthesis of natural products.</title>
        <authorList>
            <person name="Wang X."/>
            <person name="Zhang X."/>
            <person name="Liu L."/>
            <person name="Xiang M."/>
            <person name="Wang W."/>
            <person name="Sun X."/>
            <person name="Che Y."/>
            <person name="Guo L."/>
            <person name="Liu G."/>
            <person name="Guo L."/>
            <person name="Wang C."/>
            <person name="Yin W.B."/>
            <person name="Stadler M."/>
            <person name="Zhang X."/>
            <person name="Liu X."/>
        </authorList>
    </citation>
    <scope>NUCLEOTIDE SEQUENCE [LARGE SCALE GENOMIC DNA]</scope>
    <source>
        <strain evidence="4">W106-1 / CGMCC3.15140</strain>
    </source>
</reference>
<name>W3XED5_PESFW</name>
<evidence type="ECO:0000256" key="2">
    <source>
        <dbReference type="SAM" id="MobiDB-lite"/>
    </source>
</evidence>
<accession>W3XED5</accession>
<proteinExistence type="predicted"/>
<dbReference type="OrthoDB" id="10578473at2759"/>
<feature type="region of interest" description="Disordered" evidence="2">
    <location>
        <begin position="1"/>
        <end position="199"/>
    </location>
</feature>